<dbReference type="PROSITE" id="PS51257">
    <property type="entry name" value="PROKAR_LIPOPROTEIN"/>
    <property type="match status" value="1"/>
</dbReference>
<dbReference type="PANTHER" id="PTHR41247">
    <property type="entry name" value="HTH-TYPE TRANSCRIPTIONAL REPRESSOR YCNK"/>
    <property type="match status" value="1"/>
</dbReference>
<protein>
    <submittedName>
        <fullName evidence="2">Nitrous oxide reductase accessory protein NosL</fullName>
    </submittedName>
</protein>
<keyword evidence="3" id="KW-1185">Reference proteome</keyword>
<reference evidence="2 3" key="1">
    <citation type="journal article" date="2012" name="Int. J. Syst. Evol. Microbiol.">
        <title>Shewanella dokdonensis sp. nov., isolated from seawater.</title>
        <authorList>
            <person name="Sung H.R."/>
            <person name="Yoon J.H."/>
            <person name="Ghim S.Y."/>
        </authorList>
    </citation>
    <scope>NUCLEOTIDE SEQUENCE [LARGE SCALE GENOMIC DNA]</scope>
    <source>
        <strain evidence="2 3">DSM 23626</strain>
    </source>
</reference>
<evidence type="ECO:0000313" key="3">
    <source>
        <dbReference type="Proteomes" id="UP000676428"/>
    </source>
</evidence>
<dbReference type="InterPro" id="IPR008719">
    <property type="entry name" value="N2O_reductase_NosL"/>
</dbReference>
<gene>
    <name evidence="2" type="ORF">KHX94_11580</name>
</gene>
<accession>A0ABX8DBA3</accession>
<dbReference type="Gene3D" id="3.30.70.2050">
    <property type="match status" value="1"/>
</dbReference>
<dbReference type="PANTHER" id="PTHR41247:SF1">
    <property type="entry name" value="HTH-TYPE TRANSCRIPTIONAL REPRESSOR YCNK"/>
    <property type="match status" value="1"/>
</dbReference>
<evidence type="ECO:0000313" key="2">
    <source>
        <dbReference type="EMBL" id="QVK22099.1"/>
    </source>
</evidence>
<dbReference type="EMBL" id="CP074572">
    <property type="protein sequence ID" value="QVK22099.1"/>
    <property type="molecule type" value="Genomic_DNA"/>
</dbReference>
<dbReference type="Gene3D" id="3.30.70.2060">
    <property type="match status" value="1"/>
</dbReference>
<dbReference type="SUPFAM" id="SSF160387">
    <property type="entry name" value="NosL/MerB-like"/>
    <property type="match status" value="1"/>
</dbReference>
<proteinExistence type="predicted"/>
<dbReference type="Proteomes" id="UP000676428">
    <property type="component" value="Chromosome"/>
</dbReference>
<dbReference type="RefSeq" id="WP_213680757.1">
    <property type="nucleotide sequence ID" value="NZ_CP074572.1"/>
</dbReference>
<feature type="chain" id="PRO_5047034834" evidence="1">
    <location>
        <begin position="21"/>
        <end position="164"/>
    </location>
</feature>
<dbReference type="Pfam" id="PF05573">
    <property type="entry name" value="NosL"/>
    <property type="match status" value="1"/>
</dbReference>
<evidence type="ECO:0000256" key="1">
    <source>
        <dbReference type="SAM" id="SignalP"/>
    </source>
</evidence>
<feature type="signal peptide" evidence="1">
    <location>
        <begin position="1"/>
        <end position="20"/>
    </location>
</feature>
<keyword evidence="1" id="KW-0732">Signal</keyword>
<organism evidence="2 3">
    <name type="scientific">Shewanella dokdonensis</name>
    <dbReference type="NCBI Taxonomy" id="712036"/>
    <lineage>
        <taxon>Bacteria</taxon>
        <taxon>Pseudomonadati</taxon>
        <taxon>Pseudomonadota</taxon>
        <taxon>Gammaproteobacteria</taxon>
        <taxon>Alteromonadales</taxon>
        <taxon>Shewanellaceae</taxon>
        <taxon>Shewanella</taxon>
    </lineage>
</organism>
<name>A0ABX8DBA3_9GAMM</name>
<sequence>MIKWLVLAAVLLCGCSPAEPQNPYMPEAIQAHDRCHLCGMVIQQHPGPKGELLMSDGLVPKFCSTRDMFSFALQPENQRRIKAMYVHDAGRTDWEHPDDSAFIDASQAWYVYGSRRKGAMGPSLAPFSNREAAEAFAASWGGKVLSYQEVNLSLLEGALMRSGR</sequence>